<evidence type="ECO:0000256" key="1">
    <source>
        <dbReference type="ARBA" id="ARBA00004496"/>
    </source>
</evidence>
<comment type="domain">
    <text evidence="8">The N-terminal region contains the highly conserved SGGXDS motif, predicted to be a P-loop motif involved in ATP binding.</text>
</comment>
<evidence type="ECO:0000256" key="8">
    <source>
        <dbReference type="HAMAP-Rule" id="MF_01161"/>
    </source>
</evidence>
<dbReference type="Gene3D" id="3.40.50.620">
    <property type="entry name" value="HUPs"/>
    <property type="match status" value="1"/>
</dbReference>
<evidence type="ECO:0000256" key="7">
    <source>
        <dbReference type="ARBA" id="ARBA00048539"/>
    </source>
</evidence>
<feature type="binding site" evidence="8">
    <location>
        <begin position="49"/>
        <end position="54"/>
    </location>
    <ligand>
        <name>ATP</name>
        <dbReference type="ChEBI" id="CHEBI:30616"/>
    </ligand>
</feature>
<dbReference type="GO" id="GO:0005737">
    <property type="term" value="C:cytoplasm"/>
    <property type="evidence" value="ECO:0007669"/>
    <property type="project" value="UniProtKB-SubCell"/>
</dbReference>
<dbReference type="Gene3D" id="1.20.59.20">
    <property type="match status" value="1"/>
</dbReference>
<dbReference type="InterPro" id="IPR012795">
    <property type="entry name" value="tRNA_Ile_lys_synt_N"/>
</dbReference>
<evidence type="ECO:0000256" key="4">
    <source>
        <dbReference type="ARBA" id="ARBA00022694"/>
    </source>
</evidence>
<comment type="similarity">
    <text evidence="8">Belongs to the tRNA(Ile)-lysidine synthase family.</text>
</comment>
<dbReference type="NCBIfam" id="TIGR02432">
    <property type="entry name" value="lysidine_TilS_N"/>
    <property type="match status" value="1"/>
</dbReference>
<dbReference type="GO" id="GO:0006400">
    <property type="term" value="P:tRNA modification"/>
    <property type="evidence" value="ECO:0007669"/>
    <property type="project" value="UniProtKB-UniRule"/>
</dbReference>
<keyword evidence="6 8" id="KW-0067">ATP-binding</keyword>
<accession>A0A943GQN8</accession>
<reference evidence="10" key="1">
    <citation type="submission" date="2021-02" db="EMBL/GenBank/DDBJ databases">
        <title>Infant gut strain persistence is associated with maternal origin, phylogeny, and functional potential including surface adhesion and iron acquisition.</title>
        <authorList>
            <person name="Lou Y.C."/>
        </authorList>
    </citation>
    <scope>NUCLEOTIDE SEQUENCE</scope>
    <source>
        <strain evidence="10">L3_128_245G1_dasL3_128_245G1_concoct_49</strain>
    </source>
</reference>
<dbReference type="SUPFAM" id="SSF82829">
    <property type="entry name" value="MesJ substrate recognition domain-like"/>
    <property type="match status" value="1"/>
</dbReference>
<dbReference type="InterPro" id="IPR012094">
    <property type="entry name" value="tRNA_Ile_lys_synt"/>
</dbReference>
<name>A0A943GQN8_9ACTN</name>
<dbReference type="InterPro" id="IPR014729">
    <property type="entry name" value="Rossmann-like_a/b/a_fold"/>
</dbReference>
<dbReference type="GO" id="GO:0032267">
    <property type="term" value="F:tRNA(Ile)-lysidine synthase activity"/>
    <property type="evidence" value="ECO:0007669"/>
    <property type="project" value="UniProtKB-EC"/>
</dbReference>
<proteinExistence type="inferred from homology"/>
<dbReference type="SMART" id="SM00977">
    <property type="entry name" value="TilS_C"/>
    <property type="match status" value="1"/>
</dbReference>
<evidence type="ECO:0000256" key="6">
    <source>
        <dbReference type="ARBA" id="ARBA00022840"/>
    </source>
</evidence>
<dbReference type="Pfam" id="PF11734">
    <property type="entry name" value="TilS_C"/>
    <property type="match status" value="1"/>
</dbReference>
<dbReference type="Proteomes" id="UP000738879">
    <property type="component" value="Unassembled WGS sequence"/>
</dbReference>
<keyword evidence="3 8" id="KW-0436">Ligase</keyword>
<sequence>MTGRIVAARRERRYMPTVSQRYGSGHAPHARAAGERGQALAAPVVLMVSGGADSTALALMACIGELDIDDGRGCARIARERLHVLHVNHHLRGEASDGDEAFVRDLCECLGLPLCVEHAHFADLDGRNLEAAARDVRYAAARRYVRELSQQSGTPRTAARILTAHTASDRAETFFMNAIKGSGAAGLSSIPRRRNIIVRPLMDRTHGELVRYLQVAGQPWREDESNRDTSYLRNFVRHRLMPLAAERNPGVARSVGAACDILGDEDAFMSQLAATALRSCTRREGAGLVVLDAARLAAAEVAIARRMVRLAVKRIAPEARLEMRHVEAVLACVAAGEGSVALPEGVDARIEFGTLSFRTPTERERAATGWLPVPGSMVVAGGRVLESAFVRVPEGHDAVSLARGLSAEAGGGTVAVIDAAALGYASRDLQRLAEDQRWGASAAQGGTDGVRLWVDGPAAGDVMCPLGMQGRSKKLSDLINEARVPLAERAGVPVVRSSPGGAIAWVAGVRADERFKCTPTSSMLVKLTIRPIGDV</sequence>
<comment type="catalytic activity">
    <reaction evidence="7 8">
        <text>cytidine(34) in tRNA(Ile2) + L-lysine + ATP = lysidine(34) in tRNA(Ile2) + AMP + diphosphate + H(+)</text>
        <dbReference type="Rhea" id="RHEA:43744"/>
        <dbReference type="Rhea" id="RHEA-COMP:10625"/>
        <dbReference type="Rhea" id="RHEA-COMP:10670"/>
        <dbReference type="ChEBI" id="CHEBI:15378"/>
        <dbReference type="ChEBI" id="CHEBI:30616"/>
        <dbReference type="ChEBI" id="CHEBI:32551"/>
        <dbReference type="ChEBI" id="CHEBI:33019"/>
        <dbReference type="ChEBI" id="CHEBI:82748"/>
        <dbReference type="ChEBI" id="CHEBI:83665"/>
        <dbReference type="ChEBI" id="CHEBI:456215"/>
        <dbReference type="EC" id="6.3.4.19"/>
    </reaction>
</comment>
<dbReference type="NCBIfam" id="TIGR02433">
    <property type="entry name" value="lysidine_TilS_C"/>
    <property type="match status" value="1"/>
</dbReference>
<dbReference type="PANTHER" id="PTHR43033">
    <property type="entry name" value="TRNA(ILE)-LYSIDINE SYNTHASE-RELATED"/>
    <property type="match status" value="1"/>
</dbReference>
<gene>
    <name evidence="8 10" type="primary">tilS</name>
    <name evidence="10" type="ORF">KHY67_06950</name>
</gene>
<evidence type="ECO:0000313" key="11">
    <source>
        <dbReference type="Proteomes" id="UP000738879"/>
    </source>
</evidence>
<dbReference type="GO" id="GO:0005524">
    <property type="term" value="F:ATP binding"/>
    <property type="evidence" value="ECO:0007669"/>
    <property type="project" value="UniProtKB-UniRule"/>
</dbReference>
<dbReference type="CDD" id="cd01992">
    <property type="entry name" value="TilS_N"/>
    <property type="match status" value="1"/>
</dbReference>
<dbReference type="InterPro" id="IPR012796">
    <property type="entry name" value="Lysidine-tRNA-synth_C"/>
</dbReference>
<evidence type="ECO:0000259" key="9">
    <source>
        <dbReference type="SMART" id="SM00977"/>
    </source>
</evidence>
<feature type="domain" description="Lysidine-tRNA(Ile) synthetase C-terminal" evidence="9">
    <location>
        <begin position="452"/>
        <end position="527"/>
    </location>
</feature>
<keyword evidence="2 8" id="KW-0963">Cytoplasm</keyword>
<evidence type="ECO:0000256" key="5">
    <source>
        <dbReference type="ARBA" id="ARBA00022741"/>
    </source>
</evidence>
<protein>
    <recommendedName>
        <fullName evidence="8">tRNA(Ile)-lysidine synthase</fullName>
        <ecNumber evidence="8">6.3.4.19</ecNumber>
    </recommendedName>
    <alternativeName>
        <fullName evidence="8">tRNA(Ile)-2-lysyl-cytidine synthase</fullName>
    </alternativeName>
    <alternativeName>
        <fullName evidence="8">tRNA(Ile)-lysidine synthetase</fullName>
    </alternativeName>
</protein>
<dbReference type="AlphaFoldDB" id="A0A943GQN8"/>
<dbReference type="InterPro" id="IPR011063">
    <property type="entry name" value="TilS/TtcA_N"/>
</dbReference>
<dbReference type="EC" id="6.3.4.19" evidence="8"/>
<dbReference type="Pfam" id="PF01171">
    <property type="entry name" value="ATP_bind_3"/>
    <property type="match status" value="1"/>
</dbReference>
<keyword evidence="4 8" id="KW-0819">tRNA processing</keyword>
<dbReference type="SUPFAM" id="SSF56037">
    <property type="entry name" value="PheT/TilS domain"/>
    <property type="match status" value="1"/>
</dbReference>
<evidence type="ECO:0000256" key="2">
    <source>
        <dbReference type="ARBA" id="ARBA00022490"/>
    </source>
</evidence>
<dbReference type="HAMAP" id="MF_01161">
    <property type="entry name" value="tRNA_Ile_lys_synt"/>
    <property type="match status" value="1"/>
</dbReference>
<evidence type="ECO:0000256" key="3">
    <source>
        <dbReference type="ARBA" id="ARBA00022598"/>
    </source>
</evidence>
<comment type="subcellular location">
    <subcellularLocation>
        <location evidence="1 8">Cytoplasm</location>
    </subcellularLocation>
</comment>
<keyword evidence="5 8" id="KW-0547">Nucleotide-binding</keyword>
<dbReference type="SUPFAM" id="SSF52402">
    <property type="entry name" value="Adenine nucleotide alpha hydrolases-like"/>
    <property type="match status" value="1"/>
</dbReference>
<evidence type="ECO:0000313" key="10">
    <source>
        <dbReference type="EMBL" id="MBS5147417.1"/>
    </source>
</evidence>
<dbReference type="EMBL" id="JAGZJA010000009">
    <property type="protein sequence ID" value="MBS5147417.1"/>
    <property type="molecule type" value="Genomic_DNA"/>
</dbReference>
<dbReference type="PANTHER" id="PTHR43033:SF1">
    <property type="entry name" value="TRNA(ILE)-LYSIDINE SYNTHASE-RELATED"/>
    <property type="match status" value="1"/>
</dbReference>
<comment type="function">
    <text evidence="8">Ligates lysine onto the cytidine present at position 34 of the AUA codon-specific tRNA(Ile) that contains the anticodon CAU, in an ATP-dependent manner. Cytidine is converted to lysidine, thus changing the amino acid specificity of the tRNA from methionine to isoleucine.</text>
</comment>
<comment type="caution">
    <text evidence="10">The sequence shown here is derived from an EMBL/GenBank/DDBJ whole genome shotgun (WGS) entry which is preliminary data.</text>
</comment>
<organism evidence="10 11">
    <name type="scientific">Collinsella intestinalis</name>
    <dbReference type="NCBI Taxonomy" id="147207"/>
    <lineage>
        <taxon>Bacteria</taxon>
        <taxon>Bacillati</taxon>
        <taxon>Actinomycetota</taxon>
        <taxon>Coriobacteriia</taxon>
        <taxon>Coriobacteriales</taxon>
        <taxon>Coriobacteriaceae</taxon>
        <taxon>Collinsella</taxon>
    </lineage>
</organism>